<dbReference type="InterPro" id="IPR010697">
    <property type="entry name" value="YspA"/>
</dbReference>
<dbReference type="AlphaFoldDB" id="A0A089QFL7"/>
<dbReference type="RefSeq" id="WP_034982552.1">
    <property type="nucleotide sequence ID" value="NZ_CP007646.1"/>
</dbReference>
<dbReference type="EMBL" id="CP007646">
    <property type="protein sequence ID" value="AIR10628.1"/>
    <property type="molecule type" value="Genomic_DNA"/>
</dbReference>
<evidence type="ECO:0000313" key="3">
    <source>
        <dbReference type="EMBL" id="ARU19265.1"/>
    </source>
</evidence>
<dbReference type="KEGG" id="lsj:LSJ_0949c"/>
<sequence>MNLWVTGYRSYELGVFDSKDKKVEVIKYALQKKLLEKLDEGLEWVITGAQMGIEQWTCEVVAEMKKEYPELKLAIMMPYSKFAGNWNEANQESFSIRCSLADFVGEVSKEKYKSPMQLKNYQNFMLDHTDQAMLIYDPEHEGKTKYDYEMIKKYGEQEDYPYDLVDMYQLQEFAEMYQEKDSF</sequence>
<reference evidence="3 5" key="2">
    <citation type="submission" date="2017-04" db="EMBL/GenBank/DDBJ databases">
        <title>Complete genome sequence of Lactobacillus salivarius ZLS006, a probiotic strain isolated from healthy piglet.</title>
        <authorList>
            <person name="Zhang D."/>
        </authorList>
    </citation>
    <scope>NUCLEOTIDE SEQUENCE [LARGE SCALE GENOMIC DNA]</scope>
    <source>
        <strain evidence="3 5">ZLS006</strain>
    </source>
</reference>
<evidence type="ECO:0000313" key="2">
    <source>
        <dbReference type="EMBL" id="AIR10628.1"/>
    </source>
</evidence>
<dbReference type="SUPFAM" id="SSF102405">
    <property type="entry name" value="MCP/YpsA-like"/>
    <property type="match status" value="1"/>
</dbReference>
<reference evidence="2 4" key="1">
    <citation type="journal article" date="2014" name="BMC Genomics">
        <title>Unusual genome complexity in Lactobacillus salivarius JCM1046.</title>
        <authorList>
            <person name="Raftis E.J."/>
            <person name="Forde B.M."/>
            <person name="Claesson M.J."/>
            <person name="O'Toole P.W."/>
        </authorList>
    </citation>
    <scope>NUCLEOTIDE SEQUENCE [LARGE SCALE GENOMIC DNA]</scope>
    <source>
        <strain evidence="2 4">JCM1046</strain>
    </source>
</reference>
<evidence type="ECO:0000256" key="1">
    <source>
        <dbReference type="HAMAP-Rule" id="MF_01575"/>
    </source>
</evidence>
<name>A0A089QFL7_9LACO</name>
<dbReference type="Gene3D" id="3.40.50.450">
    <property type="match status" value="1"/>
</dbReference>
<proteinExistence type="inferred from homology"/>
<evidence type="ECO:0000313" key="5">
    <source>
        <dbReference type="Proteomes" id="UP000195378"/>
    </source>
</evidence>
<dbReference type="PIRSF" id="PIRSF021290">
    <property type="entry name" value="DUF1273"/>
    <property type="match status" value="1"/>
</dbReference>
<dbReference type="NCBIfam" id="NF010181">
    <property type="entry name" value="PRK13660.1"/>
    <property type="match status" value="1"/>
</dbReference>
<gene>
    <name evidence="3" type="ORF">B7R82_04350</name>
    <name evidence="2" type="ORF">LSJ_0949c</name>
</gene>
<comment type="similarity">
    <text evidence="1">Belongs to the UPF0398 family.</text>
</comment>
<organism evidence="2 4">
    <name type="scientific">Ligilactobacillus salivarius</name>
    <dbReference type="NCBI Taxonomy" id="1624"/>
    <lineage>
        <taxon>Bacteria</taxon>
        <taxon>Bacillati</taxon>
        <taxon>Bacillota</taxon>
        <taxon>Bacilli</taxon>
        <taxon>Lactobacillales</taxon>
        <taxon>Lactobacillaceae</taxon>
        <taxon>Ligilactobacillus</taxon>
    </lineage>
</organism>
<dbReference type="PANTHER" id="PTHR38440:SF1">
    <property type="entry name" value="UPF0398 PROTEIN SPR0331"/>
    <property type="match status" value="1"/>
</dbReference>
<dbReference type="PANTHER" id="PTHR38440">
    <property type="entry name" value="UPF0398 PROTEIN YPSA"/>
    <property type="match status" value="1"/>
</dbReference>
<dbReference type="HAMAP" id="MF_01575">
    <property type="entry name" value="UPF0398"/>
    <property type="match status" value="1"/>
</dbReference>
<dbReference type="Proteomes" id="UP000029488">
    <property type="component" value="Chromosome"/>
</dbReference>
<dbReference type="Pfam" id="PF06908">
    <property type="entry name" value="YpsA"/>
    <property type="match status" value="1"/>
</dbReference>
<evidence type="ECO:0000313" key="4">
    <source>
        <dbReference type="Proteomes" id="UP000029488"/>
    </source>
</evidence>
<accession>A0A089QFL7</accession>
<dbReference type="Proteomes" id="UP000195378">
    <property type="component" value="Chromosome"/>
</dbReference>
<protein>
    <recommendedName>
        <fullName evidence="1">UPF0398 protein B7R82_04350</fullName>
    </recommendedName>
</protein>
<dbReference type="EMBL" id="CP020858">
    <property type="protein sequence ID" value="ARU19265.1"/>
    <property type="molecule type" value="Genomic_DNA"/>
</dbReference>